<organism evidence="10 11">
    <name type="scientific">Salarchaeum japonicum</name>
    <dbReference type="NCBI Taxonomy" id="555573"/>
    <lineage>
        <taxon>Archaea</taxon>
        <taxon>Methanobacteriati</taxon>
        <taxon>Methanobacteriota</taxon>
        <taxon>Stenosarchaea group</taxon>
        <taxon>Halobacteria</taxon>
        <taxon>Halobacteriales</taxon>
        <taxon>Halobacteriaceae</taxon>
    </lineage>
</organism>
<name>A0AAV3SX18_9EURY</name>
<dbReference type="Pfam" id="PF00989">
    <property type="entry name" value="PAS"/>
    <property type="match status" value="1"/>
</dbReference>
<dbReference type="InterPro" id="IPR036097">
    <property type="entry name" value="HisK_dim/P_sf"/>
</dbReference>
<dbReference type="NCBIfam" id="TIGR00229">
    <property type="entry name" value="sensory_box"/>
    <property type="match status" value="1"/>
</dbReference>
<dbReference type="InterPro" id="IPR000014">
    <property type="entry name" value="PAS"/>
</dbReference>
<dbReference type="PROSITE" id="PS50109">
    <property type="entry name" value="HIS_KIN"/>
    <property type="match status" value="1"/>
</dbReference>
<evidence type="ECO:0000313" key="10">
    <source>
        <dbReference type="EMBL" id="GAA0643683.1"/>
    </source>
</evidence>
<dbReference type="InterPro" id="IPR003594">
    <property type="entry name" value="HATPase_dom"/>
</dbReference>
<dbReference type="SMART" id="SM00091">
    <property type="entry name" value="PAS"/>
    <property type="match status" value="1"/>
</dbReference>
<keyword evidence="3" id="KW-0597">Phosphoprotein</keyword>
<dbReference type="AlphaFoldDB" id="A0AAV3SX18"/>
<evidence type="ECO:0000259" key="9">
    <source>
        <dbReference type="PROSITE" id="PS50112"/>
    </source>
</evidence>
<evidence type="ECO:0000313" key="11">
    <source>
        <dbReference type="Proteomes" id="UP001500194"/>
    </source>
</evidence>
<keyword evidence="5" id="KW-0418">Kinase</keyword>
<dbReference type="RefSeq" id="WP_227262092.1">
    <property type="nucleotide sequence ID" value="NZ_BAAADU010000002.1"/>
</dbReference>
<dbReference type="GO" id="GO:0000155">
    <property type="term" value="F:phosphorelay sensor kinase activity"/>
    <property type="evidence" value="ECO:0007669"/>
    <property type="project" value="InterPro"/>
</dbReference>
<dbReference type="InterPro" id="IPR013767">
    <property type="entry name" value="PAS_fold"/>
</dbReference>
<dbReference type="SMART" id="SM00387">
    <property type="entry name" value="HATPase_c"/>
    <property type="match status" value="1"/>
</dbReference>
<dbReference type="GeneID" id="68572704"/>
<dbReference type="Pfam" id="PF00512">
    <property type="entry name" value="HisKA"/>
    <property type="match status" value="1"/>
</dbReference>
<dbReference type="Pfam" id="PF02518">
    <property type="entry name" value="HATPase_c"/>
    <property type="match status" value="1"/>
</dbReference>
<dbReference type="PRINTS" id="PR00344">
    <property type="entry name" value="BCTRLSENSOR"/>
</dbReference>
<dbReference type="SMART" id="SM00388">
    <property type="entry name" value="HisKA"/>
    <property type="match status" value="1"/>
</dbReference>
<comment type="catalytic activity">
    <reaction evidence="1">
        <text>ATP + protein L-histidine = ADP + protein N-phospho-L-histidine.</text>
        <dbReference type="EC" id="2.7.13.3"/>
    </reaction>
</comment>
<evidence type="ECO:0000256" key="2">
    <source>
        <dbReference type="ARBA" id="ARBA00012438"/>
    </source>
</evidence>
<evidence type="ECO:0000259" key="8">
    <source>
        <dbReference type="PROSITE" id="PS50109"/>
    </source>
</evidence>
<dbReference type="CDD" id="cd00075">
    <property type="entry name" value="HATPase"/>
    <property type="match status" value="1"/>
</dbReference>
<dbReference type="EMBL" id="BAAADU010000002">
    <property type="protein sequence ID" value="GAA0643683.1"/>
    <property type="molecule type" value="Genomic_DNA"/>
</dbReference>
<dbReference type="EC" id="2.7.13.3" evidence="2"/>
<dbReference type="PROSITE" id="PS50112">
    <property type="entry name" value="PAS"/>
    <property type="match status" value="1"/>
</dbReference>
<evidence type="ECO:0000256" key="3">
    <source>
        <dbReference type="ARBA" id="ARBA00022553"/>
    </source>
</evidence>
<keyword evidence="4" id="KW-0808">Transferase</keyword>
<gene>
    <name evidence="10" type="ORF">GCM10009019_01860</name>
</gene>
<evidence type="ECO:0000256" key="7">
    <source>
        <dbReference type="SAM" id="MobiDB-lite"/>
    </source>
</evidence>
<evidence type="ECO:0000256" key="1">
    <source>
        <dbReference type="ARBA" id="ARBA00000085"/>
    </source>
</evidence>
<dbReference type="SUPFAM" id="SSF55874">
    <property type="entry name" value="ATPase domain of HSP90 chaperone/DNA topoisomerase II/histidine kinase"/>
    <property type="match status" value="1"/>
</dbReference>
<reference evidence="10 11" key="1">
    <citation type="journal article" date="2019" name="Int. J. Syst. Evol. Microbiol.">
        <title>The Global Catalogue of Microorganisms (GCM) 10K type strain sequencing project: providing services to taxonomists for standard genome sequencing and annotation.</title>
        <authorList>
            <consortium name="The Broad Institute Genomics Platform"/>
            <consortium name="The Broad Institute Genome Sequencing Center for Infectious Disease"/>
            <person name="Wu L."/>
            <person name="Ma J."/>
        </authorList>
    </citation>
    <scope>NUCLEOTIDE SEQUENCE [LARGE SCALE GENOMIC DNA]</scope>
    <source>
        <strain evidence="10 11">JCM 16327</strain>
    </source>
</reference>
<dbReference type="Gene3D" id="3.30.450.20">
    <property type="entry name" value="PAS domain"/>
    <property type="match status" value="1"/>
</dbReference>
<dbReference type="GO" id="GO:0006355">
    <property type="term" value="P:regulation of DNA-templated transcription"/>
    <property type="evidence" value="ECO:0007669"/>
    <property type="project" value="InterPro"/>
</dbReference>
<evidence type="ECO:0000256" key="6">
    <source>
        <dbReference type="ARBA" id="ARBA00023012"/>
    </source>
</evidence>
<dbReference type="InterPro" id="IPR035965">
    <property type="entry name" value="PAS-like_dom_sf"/>
</dbReference>
<keyword evidence="11" id="KW-1185">Reference proteome</keyword>
<proteinExistence type="predicted"/>
<protein>
    <recommendedName>
        <fullName evidence="2">histidine kinase</fullName>
        <ecNumber evidence="2">2.7.13.3</ecNumber>
    </recommendedName>
</protein>
<dbReference type="SUPFAM" id="SSF55785">
    <property type="entry name" value="PYP-like sensor domain (PAS domain)"/>
    <property type="match status" value="1"/>
</dbReference>
<evidence type="ECO:0000256" key="5">
    <source>
        <dbReference type="ARBA" id="ARBA00022777"/>
    </source>
</evidence>
<dbReference type="CDD" id="cd00082">
    <property type="entry name" value="HisKA"/>
    <property type="match status" value="1"/>
</dbReference>
<feature type="domain" description="Histidine kinase" evidence="8">
    <location>
        <begin position="167"/>
        <end position="364"/>
    </location>
</feature>
<comment type="caution">
    <text evidence="10">The sequence shown here is derived from an EMBL/GenBank/DDBJ whole genome shotgun (WGS) entry which is preliminary data.</text>
</comment>
<feature type="domain" description="PAS" evidence="9">
    <location>
        <begin position="29"/>
        <end position="99"/>
    </location>
</feature>
<dbReference type="InterPro" id="IPR050736">
    <property type="entry name" value="Sensor_HK_Regulatory"/>
</dbReference>
<dbReference type="InterPro" id="IPR004358">
    <property type="entry name" value="Sig_transdc_His_kin-like_C"/>
</dbReference>
<dbReference type="InterPro" id="IPR003661">
    <property type="entry name" value="HisK_dim/P_dom"/>
</dbReference>
<dbReference type="Gene3D" id="3.30.565.10">
    <property type="entry name" value="Histidine kinase-like ATPase, C-terminal domain"/>
    <property type="match status" value="1"/>
</dbReference>
<evidence type="ECO:0000256" key="4">
    <source>
        <dbReference type="ARBA" id="ARBA00022679"/>
    </source>
</evidence>
<dbReference type="Proteomes" id="UP001500194">
    <property type="component" value="Unassembled WGS sequence"/>
</dbReference>
<dbReference type="PANTHER" id="PTHR43711">
    <property type="entry name" value="TWO-COMPONENT HISTIDINE KINASE"/>
    <property type="match status" value="1"/>
</dbReference>
<dbReference type="InterPro" id="IPR005467">
    <property type="entry name" value="His_kinase_dom"/>
</dbReference>
<sequence length="364" mass="40781">MDTSDHSVEDGESAVNAGADTDYDHMIHGEDFFETLVENGSDAIITIDESSTILYANESVERVFGYEPGELIGSDLTKVMPDRLQQAHYNALSDYVESGERTMNWNDIEIPGQHKEGHEVHLSVTFEEHPYENRRVFSGIIRDISERIERERQLERKNEQLEKFASIVSHDLRDPLNAAQARLSLAKAHAEGGEEYIREVEEIHDRMGRLIDDVLTLTKEGRAVGETEHIALEPIARDAWQTAGTETASLEIDDPNHVEADPERMRTVFENLFGNAVRYAGEDAHVRVGQLDEGNGFFVSDDGPGIPAEKREDVFEYGYTDSENGTGFGLNIVKSIADAHGWNVEITESEADGARFEFRSPAIE</sequence>
<dbReference type="SUPFAM" id="SSF47384">
    <property type="entry name" value="Homodimeric domain of signal transducing histidine kinase"/>
    <property type="match status" value="1"/>
</dbReference>
<accession>A0AAV3SX18</accession>
<keyword evidence="6" id="KW-0902">Two-component regulatory system</keyword>
<dbReference type="InterPro" id="IPR036890">
    <property type="entry name" value="HATPase_C_sf"/>
</dbReference>
<dbReference type="Gene3D" id="1.10.287.130">
    <property type="match status" value="1"/>
</dbReference>
<dbReference type="PANTHER" id="PTHR43711:SF1">
    <property type="entry name" value="HISTIDINE KINASE 1"/>
    <property type="match status" value="1"/>
</dbReference>
<feature type="region of interest" description="Disordered" evidence="7">
    <location>
        <begin position="1"/>
        <end position="21"/>
    </location>
</feature>
<dbReference type="CDD" id="cd00130">
    <property type="entry name" value="PAS"/>
    <property type="match status" value="1"/>
</dbReference>